<dbReference type="InterPro" id="IPR014710">
    <property type="entry name" value="RmlC-like_jellyroll"/>
</dbReference>
<sequence length="384" mass="42463">MGTPSRDRDITMGVSDMKLKSKAKSISAAPLERNVAAARQRDRSKSLAFRRTGVSAEVLTGNEKFEAKVVEKSEVARKRIRACFSKSYLLQHLDQEQSETIVDAVEEVRFKENDIVIQQGEPGEYFYLLEQGSAEVWITKTGENKPIMVKQYVAGDSFGELALLYNAPRAATVKATTDCVLWAVDRSTFRAILMSSTQEKRNLYEEFLKEVPLLKTLDKYERSAIADVLEPEYFNPQQVIIVEGAKGDKFFMLEEGEAEARSQGQVVMRYKRGDYFGELALLNDAPRAATVTAITKCKTVSIEREQFKRLLGKLEDLLHRKKEDYEKVNASVAVSPEDAPANLPDLPQGAEPSGSSSEVVAGGTASYDASPAPSTPRSESGPSG</sequence>
<accession>A0ABD1Z914</accession>
<feature type="domain" description="Cyclic nucleotide-binding" evidence="9">
    <location>
        <begin position="213"/>
        <end position="328"/>
    </location>
</feature>
<feature type="region of interest" description="Disordered" evidence="8">
    <location>
        <begin position="331"/>
        <end position="384"/>
    </location>
</feature>
<dbReference type="PANTHER" id="PTHR11635:SF152">
    <property type="entry name" value="CAMP-DEPENDENT PROTEIN KINASE TYPE I REGULATORY SUBUNIT-RELATED"/>
    <property type="match status" value="1"/>
</dbReference>
<proteinExistence type="inferred from homology"/>
<dbReference type="PANTHER" id="PTHR11635">
    <property type="entry name" value="CAMP-DEPENDENT PROTEIN KINASE REGULATORY CHAIN"/>
    <property type="match status" value="1"/>
</dbReference>
<dbReference type="AlphaFoldDB" id="A0ABD1Z914"/>
<dbReference type="GO" id="GO:0030552">
    <property type="term" value="F:cAMP binding"/>
    <property type="evidence" value="ECO:0007669"/>
    <property type="project" value="UniProtKB-KW"/>
</dbReference>
<dbReference type="FunFam" id="2.60.120.10:FF:000039">
    <property type="entry name" value="cAMP-dependent protein kinase regulatory subunit"/>
    <property type="match status" value="1"/>
</dbReference>
<dbReference type="PRINTS" id="PR00103">
    <property type="entry name" value="CAMPKINASE"/>
</dbReference>
<keyword evidence="6" id="KW-0547">Nucleotide-binding</keyword>
<evidence type="ECO:0000256" key="5">
    <source>
        <dbReference type="ARBA" id="ARBA00022737"/>
    </source>
</evidence>
<dbReference type="PROSITE" id="PS50042">
    <property type="entry name" value="CNMP_BINDING_3"/>
    <property type="match status" value="2"/>
</dbReference>
<comment type="similarity">
    <text evidence="1">Belongs to the cAMP-dependent kinase regulatory chain family.</text>
</comment>
<dbReference type="SUPFAM" id="SSF51206">
    <property type="entry name" value="cAMP-binding domain-like"/>
    <property type="match status" value="2"/>
</dbReference>
<dbReference type="SMART" id="SM00100">
    <property type="entry name" value="cNMP"/>
    <property type="match status" value="2"/>
</dbReference>
<evidence type="ECO:0000256" key="1">
    <source>
        <dbReference type="ARBA" id="ARBA00005753"/>
    </source>
</evidence>
<keyword evidence="7" id="KW-0114">cAMP</keyword>
<dbReference type="InterPro" id="IPR000595">
    <property type="entry name" value="cNMP-bd_dom"/>
</dbReference>
<dbReference type="InterPro" id="IPR018490">
    <property type="entry name" value="cNMP-bd_dom_sf"/>
</dbReference>
<dbReference type="InterPro" id="IPR050503">
    <property type="entry name" value="cAMP-dep_PK_reg_su-like"/>
</dbReference>
<evidence type="ECO:0000256" key="2">
    <source>
        <dbReference type="ARBA" id="ARBA00020355"/>
    </source>
</evidence>
<evidence type="ECO:0000259" key="9">
    <source>
        <dbReference type="PROSITE" id="PS50042"/>
    </source>
</evidence>
<evidence type="ECO:0000256" key="3">
    <source>
        <dbReference type="ARBA" id="ARBA00022553"/>
    </source>
</evidence>
<protein>
    <recommendedName>
        <fullName evidence="2">cAMP-dependent protein kinase regulatory subunit</fullName>
    </recommendedName>
</protein>
<organism evidence="10 11">
    <name type="scientific">Riccia fluitans</name>
    <dbReference type="NCBI Taxonomy" id="41844"/>
    <lineage>
        <taxon>Eukaryota</taxon>
        <taxon>Viridiplantae</taxon>
        <taxon>Streptophyta</taxon>
        <taxon>Embryophyta</taxon>
        <taxon>Marchantiophyta</taxon>
        <taxon>Marchantiopsida</taxon>
        <taxon>Marchantiidae</taxon>
        <taxon>Marchantiales</taxon>
        <taxon>Ricciaceae</taxon>
        <taxon>Riccia</taxon>
    </lineage>
</organism>
<reference evidence="10 11" key="1">
    <citation type="submission" date="2024-09" db="EMBL/GenBank/DDBJ databases">
        <title>Chromosome-scale assembly of Riccia fluitans.</title>
        <authorList>
            <person name="Paukszto L."/>
            <person name="Sawicki J."/>
            <person name="Karawczyk K."/>
            <person name="Piernik-Szablinska J."/>
            <person name="Szczecinska M."/>
            <person name="Mazdziarz M."/>
        </authorList>
    </citation>
    <scope>NUCLEOTIDE SEQUENCE [LARGE SCALE GENOMIC DNA]</scope>
    <source>
        <strain evidence="10">Rf_01</strain>
        <tissue evidence="10">Aerial parts of the thallus</tissue>
    </source>
</reference>
<dbReference type="PROSITE" id="PS00889">
    <property type="entry name" value="CNMP_BINDING_2"/>
    <property type="match status" value="2"/>
</dbReference>
<evidence type="ECO:0000256" key="4">
    <source>
        <dbReference type="ARBA" id="ARBA00022566"/>
    </source>
</evidence>
<feature type="domain" description="Cyclic nucleotide-binding" evidence="9">
    <location>
        <begin position="89"/>
        <end position="210"/>
    </location>
</feature>
<dbReference type="InterPro" id="IPR018488">
    <property type="entry name" value="cNMP-bd_CS"/>
</dbReference>
<evidence type="ECO:0000256" key="8">
    <source>
        <dbReference type="SAM" id="MobiDB-lite"/>
    </source>
</evidence>
<dbReference type="FunFam" id="2.60.120.10:FF:000006">
    <property type="entry name" value="cAMP-dependent protein kinase type I-alpha regulatory subunit"/>
    <property type="match status" value="1"/>
</dbReference>
<dbReference type="PROSITE" id="PS00888">
    <property type="entry name" value="CNMP_BINDING_1"/>
    <property type="match status" value="2"/>
</dbReference>
<dbReference type="EMBL" id="JBHFFA010000002">
    <property type="protein sequence ID" value="KAL2643893.1"/>
    <property type="molecule type" value="Genomic_DNA"/>
</dbReference>
<keyword evidence="11" id="KW-1185">Reference proteome</keyword>
<dbReference type="Pfam" id="PF00027">
    <property type="entry name" value="cNMP_binding"/>
    <property type="match status" value="2"/>
</dbReference>
<dbReference type="GO" id="GO:0033554">
    <property type="term" value="P:cellular response to stress"/>
    <property type="evidence" value="ECO:0007669"/>
    <property type="project" value="UniProtKB-ARBA"/>
</dbReference>
<comment type="caution">
    <text evidence="10">The sequence shown here is derived from an EMBL/GenBank/DDBJ whole genome shotgun (WGS) entry which is preliminary data.</text>
</comment>
<evidence type="ECO:0000256" key="6">
    <source>
        <dbReference type="ARBA" id="ARBA00022741"/>
    </source>
</evidence>
<dbReference type="CDD" id="cd00038">
    <property type="entry name" value="CAP_ED"/>
    <property type="match status" value="2"/>
</dbReference>
<dbReference type="Proteomes" id="UP001605036">
    <property type="component" value="Unassembled WGS sequence"/>
</dbReference>
<name>A0ABD1Z914_9MARC</name>
<evidence type="ECO:0000313" key="11">
    <source>
        <dbReference type="Proteomes" id="UP001605036"/>
    </source>
</evidence>
<keyword evidence="3" id="KW-0597">Phosphoprotein</keyword>
<evidence type="ECO:0000313" key="10">
    <source>
        <dbReference type="EMBL" id="KAL2643893.1"/>
    </source>
</evidence>
<feature type="compositionally biased region" description="Polar residues" evidence="8">
    <location>
        <begin position="375"/>
        <end position="384"/>
    </location>
</feature>
<keyword evidence="5" id="KW-0677">Repeat</keyword>
<evidence type="ECO:0000256" key="7">
    <source>
        <dbReference type="ARBA" id="ARBA00023149"/>
    </source>
</evidence>
<dbReference type="Gene3D" id="2.60.120.10">
    <property type="entry name" value="Jelly Rolls"/>
    <property type="match status" value="2"/>
</dbReference>
<gene>
    <name evidence="10" type="ORF">R1flu_011480</name>
</gene>
<keyword evidence="4" id="KW-0116">cAMP-binding</keyword>